<dbReference type="GO" id="GO:0006508">
    <property type="term" value="P:proteolysis"/>
    <property type="evidence" value="ECO:0007669"/>
    <property type="project" value="UniProtKB-KW"/>
</dbReference>
<keyword evidence="3 9" id="KW-0479">Metal-binding</keyword>
<evidence type="ECO:0000256" key="9">
    <source>
        <dbReference type="HAMAP-Rule" id="MF_01924"/>
    </source>
</evidence>
<evidence type="ECO:0000256" key="7">
    <source>
        <dbReference type="ARBA" id="ARBA00023049"/>
    </source>
</evidence>
<dbReference type="EC" id="3.4.13.22" evidence="9 10"/>
<feature type="binding site" evidence="9">
    <location>
        <position position="159"/>
    </location>
    <ligand>
        <name>Zn(2+)</name>
        <dbReference type="ChEBI" id="CHEBI:29105"/>
        <note>catalytic</note>
    </ligand>
</feature>
<comment type="function">
    <text evidence="9 10">Catalyzes hydrolysis of the D-alanyl-D-alanine dipeptide.</text>
</comment>
<evidence type="ECO:0000256" key="6">
    <source>
        <dbReference type="ARBA" id="ARBA00022997"/>
    </source>
</evidence>
<dbReference type="InterPro" id="IPR009045">
    <property type="entry name" value="Zn_M74/Hedgehog-like"/>
</dbReference>
<evidence type="ECO:0000256" key="8">
    <source>
        <dbReference type="ARBA" id="ARBA00023316"/>
    </source>
</evidence>
<proteinExistence type="inferred from homology"/>
<keyword evidence="11" id="KW-0732">Signal</keyword>
<dbReference type="Proteomes" id="UP000051242">
    <property type="component" value="Unassembled WGS sequence"/>
</dbReference>
<dbReference type="PIRSF" id="PIRSF026671">
    <property type="entry name" value="AA_dipeptidase"/>
    <property type="match status" value="1"/>
</dbReference>
<dbReference type="AlphaFoldDB" id="A0A0R2STD5"/>
<sequence>MINVTSLRSAYLLICQGRWLRISALWLGLVCGSAHADDAALVDLAAALPTIVVEARYAGSHNFVGVPIEGYLDARVLLTQPAVEALGAVQAGLVEFGLGIKVFDGYRPQRAVDHFVRWASDLNDLATKAEFYPQVDKANLFSDGYIAARSGHSRGSTVDLTLVDLKTGVELDMGTPWDFFDLMSWPSSELPTAEQRANRALLRAVMAAQKFRPLETEWWHFTLADEPFPDTYFDWVID</sequence>
<accession>A0A0R2STD5</accession>
<evidence type="ECO:0000256" key="1">
    <source>
        <dbReference type="ARBA" id="ARBA00001362"/>
    </source>
</evidence>
<feature type="binding site" evidence="9">
    <location>
        <position position="220"/>
    </location>
    <ligand>
        <name>Zn(2+)</name>
        <dbReference type="ChEBI" id="CHEBI:29105"/>
        <note>catalytic</note>
    </ligand>
</feature>
<name>A0A0R2STD5_9GAMM</name>
<keyword evidence="2 9" id="KW-0645">Protease</keyword>
<evidence type="ECO:0000256" key="3">
    <source>
        <dbReference type="ARBA" id="ARBA00022723"/>
    </source>
</evidence>
<evidence type="ECO:0000256" key="4">
    <source>
        <dbReference type="ARBA" id="ARBA00022801"/>
    </source>
</evidence>
<feature type="signal peptide" evidence="11">
    <location>
        <begin position="1"/>
        <end position="36"/>
    </location>
</feature>
<comment type="catalytic activity">
    <reaction evidence="1 9 10">
        <text>D-alanyl-D-alanine + H2O = 2 D-alanine</text>
        <dbReference type="Rhea" id="RHEA:20661"/>
        <dbReference type="ChEBI" id="CHEBI:15377"/>
        <dbReference type="ChEBI" id="CHEBI:57416"/>
        <dbReference type="ChEBI" id="CHEBI:57822"/>
        <dbReference type="EC" id="3.4.13.22"/>
    </reaction>
</comment>
<dbReference type="GO" id="GO:0008270">
    <property type="term" value="F:zinc ion binding"/>
    <property type="evidence" value="ECO:0007669"/>
    <property type="project" value="UniProtKB-UniRule"/>
</dbReference>
<evidence type="ECO:0000313" key="12">
    <source>
        <dbReference type="EMBL" id="KRO77902.1"/>
    </source>
</evidence>
<dbReference type="Pfam" id="PF01427">
    <property type="entry name" value="Peptidase_M15"/>
    <property type="match status" value="1"/>
</dbReference>
<keyword evidence="5 9" id="KW-0862">Zinc</keyword>
<evidence type="ECO:0000256" key="2">
    <source>
        <dbReference type="ARBA" id="ARBA00022670"/>
    </source>
</evidence>
<feature type="binding site" evidence="9">
    <location>
        <position position="152"/>
    </location>
    <ligand>
        <name>Zn(2+)</name>
        <dbReference type="ChEBI" id="CHEBI:29105"/>
        <note>catalytic</note>
    </ligand>
</feature>
<dbReference type="GO" id="GO:0071555">
    <property type="term" value="P:cell wall organization"/>
    <property type="evidence" value="ECO:0007669"/>
    <property type="project" value="UniProtKB-KW"/>
</dbReference>
<reference evidence="12 13" key="1">
    <citation type="submission" date="2015-10" db="EMBL/GenBank/DDBJ databases">
        <title>Metagenome-Assembled Genomes uncover a global brackish microbiome.</title>
        <authorList>
            <person name="Hugerth L.W."/>
            <person name="Larsson J."/>
            <person name="Alneberg J."/>
            <person name="Lindh M.V."/>
            <person name="Legrand C."/>
            <person name="Pinhassi J."/>
            <person name="Andersson A.F."/>
        </authorList>
    </citation>
    <scope>NUCLEOTIDE SEQUENCE [LARGE SCALE GENOMIC DNA]</scope>
    <source>
        <strain evidence="12">BACL22 MAG-120619-bin3</strain>
    </source>
</reference>
<keyword evidence="6 9" id="KW-0224">Dipeptidase</keyword>
<evidence type="ECO:0000313" key="13">
    <source>
        <dbReference type="Proteomes" id="UP000051242"/>
    </source>
</evidence>
<feature type="chain" id="PRO_5006423972" description="D-alanyl-D-alanine dipeptidase" evidence="11">
    <location>
        <begin position="37"/>
        <end position="238"/>
    </location>
</feature>
<dbReference type="InterPro" id="IPR000755">
    <property type="entry name" value="A_A_dipeptidase"/>
</dbReference>
<comment type="caution">
    <text evidence="12">The sequence shown here is derived from an EMBL/GenBank/DDBJ whole genome shotgun (WGS) entry which is preliminary data.</text>
</comment>
<dbReference type="CDD" id="cd14817">
    <property type="entry name" value="D-Ala-D-Ala_dipeptidase_VanX"/>
    <property type="match status" value="1"/>
</dbReference>
<dbReference type="Gene3D" id="3.30.1380.10">
    <property type="match status" value="1"/>
</dbReference>
<dbReference type="PANTHER" id="PTHR43126">
    <property type="entry name" value="D-ALANYL-D-ALANINE DIPEPTIDASE"/>
    <property type="match status" value="1"/>
</dbReference>
<organism evidence="12 13">
    <name type="scientific">OM182 bacterium BACL3 MAG-120619-bin3</name>
    <dbReference type="NCBI Taxonomy" id="1655593"/>
    <lineage>
        <taxon>Bacteria</taxon>
        <taxon>Pseudomonadati</taxon>
        <taxon>Pseudomonadota</taxon>
        <taxon>Gammaproteobacteria</taxon>
        <taxon>OMG group</taxon>
        <taxon>OM182 clade</taxon>
    </lineage>
</organism>
<evidence type="ECO:0000256" key="10">
    <source>
        <dbReference type="PIRNR" id="PIRNR026671"/>
    </source>
</evidence>
<evidence type="ECO:0000256" key="11">
    <source>
        <dbReference type="SAM" id="SignalP"/>
    </source>
</evidence>
<keyword evidence="8 10" id="KW-0961">Cell wall biogenesis/degradation</keyword>
<dbReference type="SUPFAM" id="SSF55166">
    <property type="entry name" value="Hedgehog/DD-peptidase"/>
    <property type="match status" value="1"/>
</dbReference>
<keyword evidence="4 9" id="KW-0378">Hydrolase</keyword>
<keyword evidence="7 9" id="KW-0482">Metalloprotease</keyword>
<dbReference type="GO" id="GO:0160237">
    <property type="term" value="F:D-Ala-D-Ala dipeptidase activity"/>
    <property type="evidence" value="ECO:0007669"/>
    <property type="project" value="UniProtKB-EC"/>
</dbReference>
<feature type="active site" description="Proton donor/acceptor" evidence="9">
    <location>
        <position position="217"/>
    </location>
</feature>
<dbReference type="GO" id="GO:0008237">
    <property type="term" value="F:metallopeptidase activity"/>
    <property type="evidence" value="ECO:0007669"/>
    <property type="project" value="UniProtKB-KW"/>
</dbReference>
<dbReference type="EMBL" id="LICD01000402">
    <property type="protein sequence ID" value="KRO77902.1"/>
    <property type="molecule type" value="Genomic_DNA"/>
</dbReference>
<protein>
    <recommendedName>
        <fullName evidence="9 10">D-alanyl-D-alanine dipeptidase</fullName>
        <shortName evidence="9 10">D-Ala-D-Ala dipeptidase</shortName>
        <ecNumber evidence="9 10">3.4.13.22</ecNumber>
    </recommendedName>
</protein>
<dbReference type="HAMAP" id="MF_01924">
    <property type="entry name" value="A_A_dipeptidase"/>
    <property type="match status" value="1"/>
</dbReference>
<gene>
    <name evidence="9" type="primary">ddpX</name>
    <name evidence="12" type="ORF">ABR85_11130</name>
</gene>
<dbReference type="PANTHER" id="PTHR43126:SF1">
    <property type="entry name" value="D-ALANYL-D-ALANINE DIPEPTIDASE"/>
    <property type="match status" value="1"/>
</dbReference>
<evidence type="ECO:0000256" key="5">
    <source>
        <dbReference type="ARBA" id="ARBA00022833"/>
    </source>
</evidence>
<feature type="site" description="Transition state stabilizer" evidence="9">
    <location>
        <position position="107"/>
    </location>
</feature>
<comment type="cofactor">
    <cofactor evidence="9">
        <name>Zn(2+)</name>
        <dbReference type="ChEBI" id="CHEBI:29105"/>
    </cofactor>
    <text evidence="9">Binds 1 zinc ion per subunit.</text>
</comment>
<comment type="similarity">
    <text evidence="9 10">Belongs to the peptidase M15D family.</text>
</comment>